<feature type="signal peptide" evidence="1">
    <location>
        <begin position="1"/>
        <end position="20"/>
    </location>
</feature>
<organism evidence="3 4">
    <name type="scientific">Anaerocolumna sedimenticola</name>
    <dbReference type="NCBI Taxonomy" id="2696063"/>
    <lineage>
        <taxon>Bacteria</taxon>
        <taxon>Bacillati</taxon>
        <taxon>Bacillota</taxon>
        <taxon>Clostridia</taxon>
        <taxon>Lachnospirales</taxon>
        <taxon>Lachnospiraceae</taxon>
        <taxon>Anaerocolumna</taxon>
    </lineage>
</organism>
<dbReference type="AlphaFoldDB" id="A0A6P1THX5"/>
<protein>
    <recommendedName>
        <fullName evidence="2">Cell wall hydrolase SleB domain-containing protein</fullName>
    </recommendedName>
</protein>
<accession>A0A6P1THX5</accession>
<keyword evidence="1" id="KW-0732">Signal</keyword>
<feature type="chain" id="PRO_5039284576" description="Cell wall hydrolase SleB domain-containing protein" evidence="1">
    <location>
        <begin position="21"/>
        <end position="194"/>
    </location>
</feature>
<dbReference type="KEGG" id="anr:Ana3638_01850"/>
<evidence type="ECO:0000256" key="1">
    <source>
        <dbReference type="SAM" id="SignalP"/>
    </source>
</evidence>
<dbReference type="EMBL" id="CP048000">
    <property type="protein sequence ID" value="QHQ59692.1"/>
    <property type="molecule type" value="Genomic_DNA"/>
</dbReference>
<feature type="domain" description="Cell wall hydrolase SleB" evidence="2">
    <location>
        <begin position="72"/>
        <end position="192"/>
    </location>
</feature>
<evidence type="ECO:0000259" key="2">
    <source>
        <dbReference type="Pfam" id="PF07486"/>
    </source>
</evidence>
<dbReference type="Proteomes" id="UP000464314">
    <property type="component" value="Chromosome"/>
</dbReference>
<dbReference type="InterPro" id="IPR042047">
    <property type="entry name" value="SleB_dom1"/>
</dbReference>
<dbReference type="GO" id="GO:0016787">
    <property type="term" value="F:hydrolase activity"/>
    <property type="evidence" value="ECO:0007669"/>
    <property type="project" value="InterPro"/>
</dbReference>
<name>A0A6P1THX5_9FIRM</name>
<reference evidence="3 4" key="1">
    <citation type="submission" date="2020-01" db="EMBL/GenBank/DDBJ databases">
        <title>Genome analysis of Anaerocolumna sp. CBA3638.</title>
        <authorList>
            <person name="Kim J."/>
            <person name="Roh S.W."/>
        </authorList>
    </citation>
    <scope>NUCLEOTIDE SEQUENCE [LARGE SCALE GENOMIC DNA]</scope>
    <source>
        <strain evidence="3 4">CBA3638</strain>
    </source>
</reference>
<gene>
    <name evidence="3" type="ORF">Ana3638_01850</name>
</gene>
<sequence length="194" mass="21755">MKISKLVLCMLTLIIFSIGATSIKTYAAETVAAKDDLKAAKKVKTQVKKEKKYTDSELRLLSCLIYSEAGYQSYKGKLAVANVVLNRVKSDIFSHANTVKEVIYDSKWGVQFSVIIKDDKGTSPLGKALDLYDSKKYQNESEKNNMEESIKAAKAALEGENNIGDYLYFSGDSSRLEEKYPDHIILGEHIFYNN</sequence>
<dbReference type="Gene3D" id="1.10.10.2520">
    <property type="entry name" value="Cell wall hydrolase SleB, domain 1"/>
    <property type="match status" value="1"/>
</dbReference>
<keyword evidence="4" id="KW-1185">Reference proteome</keyword>
<dbReference type="Pfam" id="PF07486">
    <property type="entry name" value="Hydrolase_2"/>
    <property type="match status" value="1"/>
</dbReference>
<evidence type="ECO:0000313" key="3">
    <source>
        <dbReference type="EMBL" id="QHQ59692.1"/>
    </source>
</evidence>
<dbReference type="InterPro" id="IPR011105">
    <property type="entry name" value="Cell_wall_hydrolase_SleB"/>
</dbReference>
<evidence type="ECO:0000313" key="4">
    <source>
        <dbReference type="Proteomes" id="UP000464314"/>
    </source>
</evidence>
<proteinExistence type="predicted"/>
<dbReference type="RefSeq" id="WP_161836504.1">
    <property type="nucleotide sequence ID" value="NZ_CP048000.1"/>
</dbReference>